<feature type="compositionally biased region" description="Basic and acidic residues" evidence="1">
    <location>
        <begin position="28"/>
        <end position="47"/>
    </location>
</feature>
<accession>B8NT45</accession>
<evidence type="ECO:0000256" key="1">
    <source>
        <dbReference type="SAM" id="MobiDB-lite"/>
    </source>
</evidence>
<dbReference type="OMA" id="FHTQNDP"/>
<name>A0A7U2MSR9_ASPFN</name>
<dbReference type="Proteomes" id="UP000596276">
    <property type="component" value="Chromosome 1"/>
</dbReference>
<dbReference type="VEuPathDB" id="FungiDB:AFLA_011230"/>
<dbReference type="AlphaFoldDB" id="A0A7U2MSR9"/>
<sequence length="307" mass="34304">MDNTLVQVTEELTTDDEDNEQTTSFGIHTEKAGEESGYHTRNDPKAPEQRRTITAYHGSVDVQGESLAIIHGELSPESELYATLLVFEFRFDGVKWKNRIPWVQISLEFRSSTLEAAGPVVHAISPQGTYSLCPVDQDEACQREGQIQAGAEQMGVSMGASYGWSKTTNRTTTNSTKIKGFKTCDVYGNSTGVSWTLEENQATKTGVPTYLRTAVCLERQQESKFEANVKVEYVIDGKSWKERFFGATDPNDPILYNPKRAPTNMLQLVYDIDDLESVQLEEIFDASIHTTLQNRVKAHASPNYKGD</sequence>
<evidence type="ECO:0000313" key="2">
    <source>
        <dbReference type="EMBL" id="QRD89229.1"/>
    </source>
</evidence>
<proteinExistence type="predicted"/>
<dbReference type="EMBL" id="CP044619">
    <property type="protein sequence ID" value="QRD89229.1"/>
    <property type="molecule type" value="Genomic_DNA"/>
</dbReference>
<dbReference type="VEuPathDB" id="FungiDB:F9C07_11318"/>
<protein>
    <submittedName>
        <fullName evidence="2">Uncharacterized protein</fullName>
    </submittedName>
</protein>
<keyword evidence="3" id="KW-1185">Reference proteome</keyword>
<reference evidence="3" key="1">
    <citation type="journal article" date="2021" name="G3 (Bethesda)">
        <title>Chromosome assembled and annotated genome sequence of Aspergillus flavus NRRL 3357.</title>
        <authorList>
            <person name="Skerker J.M."/>
            <person name="Pianalto K.M."/>
            <person name="Mondo S.J."/>
            <person name="Yang K."/>
            <person name="Arkin A.P."/>
            <person name="Keller N.P."/>
            <person name="Grigoriev I.V."/>
            <person name="Louise Glass N.L."/>
        </authorList>
    </citation>
    <scope>NUCLEOTIDE SEQUENCE [LARGE SCALE GENOMIC DNA]</scope>
    <source>
        <strain evidence="3">ATCC 200026 / FGSC A1120 / IAM 13836 / NRRL 3357 / JCM 12722 / SRRC 167</strain>
    </source>
</reference>
<organism evidence="2 3">
    <name type="scientific">Aspergillus flavus (strain ATCC 200026 / FGSC A1120 / IAM 13836 / NRRL 3357 / JCM 12722 / SRRC 167)</name>
    <dbReference type="NCBI Taxonomy" id="332952"/>
    <lineage>
        <taxon>Eukaryota</taxon>
        <taxon>Fungi</taxon>
        <taxon>Dikarya</taxon>
        <taxon>Ascomycota</taxon>
        <taxon>Pezizomycotina</taxon>
        <taxon>Eurotiomycetes</taxon>
        <taxon>Eurotiomycetidae</taxon>
        <taxon>Eurotiales</taxon>
        <taxon>Aspergillaceae</taxon>
        <taxon>Aspergillus</taxon>
        <taxon>Aspergillus subgen. Circumdati</taxon>
    </lineage>
</organism>
<feature type="region of interest" description="Disordered" evidence="1">
    <location>
        <begin position="12"/>
        <end position="47"/>
    </location>
</feature>
<accession>A0A7U2MSR9</accession>
<gene>
    <name evidence="2" type="ORF">F9C07_11318</name>
</gene>
<evidence type="ECO:0000313" key="3">
    <source>
        <dbReference type="Proteomes" id="UP000596276"/>
    </source>
</evidence>